<feature type="region of interest" description="Disordered" evidence="1">
    <location>
        <begin position="39"/>
        <end position="205"/>
    </location>
</feature>
<feature type="compositionally biased region" description="Basic and acidic residues" evidence="1">
    <location>
        <begin position="39"/>
        <end position="50"/>
    </location>
</feature>
<reference evidence="3" key="1">
    <citation type="submission" date="2022-10" db="EMBL/GenBank/DDBJ databases">
        <title>Genome assembly of Pristionchus species.</title>
        <authorList>
            <person name="Yoshida K."/>
            <person name="Sommer R.J."/>
        </authorList>
    </citation>
    <scope>NUCLEOTIDE SEQUENCE [LARGE SCALE GENOMIC DNA]</scope>
    <source>
        <strain evidence="3">RS5460</strain>
    </source>
</reference>
<evidence type="ECO:0000256" key="1">
    <source>
        <dbReference type="SAM" id="MobiDB-lite"/>
    </source>
</evidence>
<proteinExistence type="predicted"/>
<protein>
    <submittedName>
        <fullName evidence="2">Uncharacterized protein</fullName>
    </submittedName>
</protein>
<keyword evidence="3" id="KW-1185">Reference proteome</keyword>
<feature type="compositionally biased region" description="Polar residues" evidence="1">
    <location>
        <begin position="71"/>
        <end position="85"/>
    </location>
</feature>
<dbReference type="Proteomes" id="UP001328107">
    <property type="component" value="Unassembled WGS sequence"/>
</dbReference>
<feature type="compositionally biased region" description="Basic and acidic residues" evidence="1">
    <location>
        <begin position="98"/>
        <end position="112"/>
    </location>
</feature>
<organism evidence="2 3">
    <name type="scientific">Pristionchus mayeri</name>
    <dbReference type="NCBI Taxonomy" id="1317129"/>
    <lineage>
        <taxon>Eukaryota</taxon>
        <taxon>Metazoa</taxon>
        <taxon>Ecdysozoa</taxon>
        <taxon>Nematoda</taxon>
        <taxon>Chromadorea</taxon>
        <taxon>Rhabditida</taxon>
        <taxon>Rhabditina</taxon>
        <taxon>Diplogasteromorpha</taxon>
        <taxon>Diplogasteroidea</taxon>
        <taxon>Neodiplogasteridae</taxon>
        <taxon>Pristionchus</taxon>
    </lineage>
</organism>
<name>A0AAN5IEX5_9BILA</name>
<feature type="non-terminal residue" evidence="2">
    <location>
        <position position="205"/>
    </location>
</feature>
<dbReference type="EMBL" id="BTRK01000006">
    <property type="protein sequence ID" value="GMR62144.1"/>
    <property type="molecule type" value="Genomic_DNA"/>
</dbReference>
<accession>A0AAN5IEX5</accession>
<sequence>LQIVEIMDAKKIKTEEGIEENGNILEDGEKAEVIEEHMDEEKREAEKGEMDGADPMLDEGFNETKEESGERSASTMTMNDETTNVNEKHEGNAIIIPDVEREERMEDAERVGLADNQQIMLEDAREEGDPTNQMSVEEGKSLVINDEEPLRSSERRKDDKEKTMSVQKDKSEKNGMKETEEKAKDDSSVNANRRNSDASEASSAD</sequence>
<dbReference type="AlphaFoldDB" id="A0AAN5IEX5"/>
<evidence type="ECO:0000313" key="3">
    <source>
        <dbReference type="Proteomes" id="UP001328107"/>
    </source>
</evidence>
<feature type="compositionally biased region" description="Polar residues" evidence="1">
    <location>
        <begin position="188"/>
        <end position="205"/>
    </location>
</feature>
<gene>
    <name evidence="2" type="ORF">PMAYCL1PPCAC_32339</name>
</gene>
<evidence type="ECO:0000313" key="2">
    <source>
        <dbReference type="EMBL" id="GMR62144.1"/>
    </source>
</evidence>
<feature type="non-terminal residue" evidence="2">
    <location>
        <position position="1"/>
    </location>
</feature>
<feature type="compositionally biased region" description="Basic and acidic residues" evidence="1">
    <location>
        <begin position="148"/>
        <end position="187"/>
    </location>
</feature>
<comment type="caution">
    <text evidence="2">The sequence shown here is derived from an EMBL/GenBank/DDBJ whole genome shotgun (WGS) entry which is preliminary data.</text>
</comment>